<dbReference type="AlphaFoldDB" id="A0ABD2C3D7"/>
<proteinExistence type="predicted"/>
<evidence type="ECO:0000313" key="2">
    <source>
        <dbReference type="Proteomes" id="UP001607303"/>
    </source>
</evidence>
<protein>
    <submittedName>
        <fullName evidence="1">Uncharacterized protein</fullName>
    </submittedName>
</protein>
<comment type="caution">
    <text evidence="1">The sequence shown here is derived from an EMBL/GenBank/DDBJ whole genome shotgun (WGS) entry which is preliminary data.</text>
</comment>
<reference evidence="1 2" key="1">
    <citation type="journal article" date="2024" name="Ann. Entomol. Soc. Am.">
        <title>Genomic analyses of the southern and eastern yellowjacket wasps (Hymenoptera: Vespidae) reveal evolutionary signatures of social life.</title>
        <authorList>
            <person name="Catto M.A."/>
            <person name="Caine P.B."/>
            <person name="Orr S.E."/>
            <person name="Hunt B.G."/>
            <person name="Goodisman M.A.D."/>
        </authorList>
    </citation>
    <scope>NUCLEOTIDE SEQUENCE [LARGE SCALE GENOMIC DNA]</scope>
    <source>
        <strain evidence="1">232</strain>
        <tissue evidence="1">Head and thorax</tissue>
    </source>
</reference>
<evidence type="ECO:0000313" key="1">
    <source>
        <dbReference type="EMBL" id="KAL2739554.1"/>
    </source>
</evidence>
<gene>
    <name evidence="1" type="ORF">V1477_010943</name>
</gene>
<organism evidence="1 2">
    <name type="scientific">Vespula maculifrons</name>
    <name type="common">Eastern yellow jacket</name>
    <name type="synonym">Wasp</name>
    <dbReference type="NCBI Taxonomy" id="7453"/>
    <lineage>
        <taxon>Eukaryota</taxon>
        <taxon>Metazoa</taxon>
        <taxon>Ecdysozoa</taxon>
        <taxon>Arthropoda</taxon>
        <taxon>Hexapoda</taxon>
        <taxon>Insecta</taxon>
        <taxon>Pterygota</taxon>
        <taxon>Neoptera</taxon>
        <taxon>Endopterygota</taxon>
        <taxon>Hymenoptera</taxon>
        <taxon>Apocrita</taxon>
        <taxon>Aculeata</taxon>
        <taxon>Vespoidea</taxon>
        <taxon>Vespidae</taxon>
        <taxon>Vespinae</taxon>
        <taxon>Vespula</taxon>
    </lineage>
</organism>
<name>A0ABD2C3D7_VESMC</name>
<accession>A0ABD2C3D7</accession>
<sequence length="105" mass="12067">MENEGHSNLGLRTIIRNNASHYIRNNVSRVIMNERRRVFDIDVLRDNENFQAILVDDIDGDTDDDSSGVDVDDSIGDIAIGVVLVLMLIRHRKIRKKILTVPYEY</sequence>
<dbReference type="EMBL" id="JAYRBN010000061">
    <property type="protein sequence ID" value="KAL2739554.1"/>
    <property type="molecule type" value="Genomic_DNA"/>
</dbReference>
<dbReference type="Proteomes" id="UP001607303">
    <property type="component" value="Unassembled WGS sequence"/>
</dbReference>
<keyword evidence="2" id="KW-1185">Reference proteome</keyword>